<sequence length="272" mass="29386">MAKDSDGVMKRDGLKDETGSMARIDTVHMRLPDRVTVGGAVMLGSENLRYLLPGSIAVERMLASSGKPARDRSVAWQNGMLHPKHGPLIGAYAISVIHDGGDGELAAFSEKEISGNPIWMLMAVEFVIHLGLIFSISGNCQLNNQDALNPFSSDTSSPGPCGIWTVGIQKEELSTRGPPRPFYPEVEPTSEQVCSPGNPVALGLLIPSLLLVWFFVDPVDVQGFAKVGSLPGLVDLSSLNWDGVELQTCNLRRIGKDSRSACFFQRAQLLQL</sequence>
<evidence type="ECO:0000313" key="2">
    <source>
        <dbReference type="Proteomes" id="UP000008142"/>
    </source>
</evidence>
<reference evidence="2" key="1">
    <citation type="submission" date="2008-07" db="EMBL/GenBank/DDBJ databases">
        <title>Annotation of Ajellomyces capsulatus strain H88.</title>
        <authorList>
            <person name="Champion M."/>
            <person name="Cuomo C."/>
            <person name="Ma L.-J."/>
            <person name="Henn M.R."/>
            <person name="Sil A."/>
            <person name="Goldman B."/>
            <person name="Young S.K."/>
            <person name="Kodira C.D."/>
            <person name="Zeng Q."/>
            <person name="Koehrsen M."/>
            <person name="Alvarado L."/>
            <person name="Berlin A."/>
            <person name="Borenstein D."/>
            <person name="Chen Z."/>
            <person name="Engels R."/>
            <person name="Freedman E."/>
            <person name="Gellesch M."/>
            <person name="Goldberg J."/>
            <person name="Griggs A."/>
            <person name="Gujja S."/>
            <person name="Heiman D."/>
            <person name="Hepburn T."/>
            <person name="Howarth C."/>
            <person name="Jen D."/>
            <person name="Larson L."/>
            <person name="Lewis B."/>
            <person name="Mehta T."/>
            <person name="Park D."/>
            <person name="Pearson M."/>
            <person name="Roberts A."/>
            <person name="Saif S."/>
            <person name="Shea T."/>
            <person name="Shenoy N."/>
            <person name="Sisk P."/>
            <person name="Stolte C."/>
            <person name="Sykes S."/>
            <person name="Walk T."/>
            <person name="White J."/>
            <person name="Yandava C."/>
            <person name="Klein B."/>
            <person name="McEwen J.G."/>
            <person name="Puccia R."/>
            <person name="Goldman G.H."/>
            <person name="Felipe M.S."/>
            <person name="Nino-Vega G."/>
            <person name="San-Blas G."/>
            <person name="Taylor J."/>
            <person name="Mendoza L."/>
            <person name="Galagan J."/>
            <person name="Nusbaum C."/>
            <person name="Birren B."/>
        </authorList>
    </citation>
    <scope>NUCLEOTIDE SEQUENCE [LARGE SCALE GENOMIC DNA]</scope>
    <source>
        <strain evidence="2">H88</strain>
    </source>
</reference>
<dbReference type="HOGENOM" id="CLU_1022946_0_0_1"/>
<proteinExistence type="predicted"/>
<organism evidence="2">
    <name type="scientific">Ajellomyces capsulatus (strain H88)</name>
    <name type="common">Darling's disease fungus</name>
    <name type="synonym">Histoplasma capsulatum</name>
    <dbReference type="NCBI Taxonomy" id="544711"/>
    <lineage>
        <taxon>Eukaryota</taxon>
        <taxon>Fungi</taxon>
        <taxon>Dikarya</taxon>
        <taxon>Ascomycota</taxon>
        <taxon>Pezizomycotina</taxon>
        <taxon>Eurotiomycetes</taxon>
        <taxon>Eurotiomycetidae</taxon>
        <taxon>Onygenales</taxon>
        <taxon>Ajellomycetaceae</taxon>
        <taxon>Histoplasma</taxon>
    </lineage>
</organism>
<evidence type="ECO:0000313" key="1">
    <source>
        <dbReference type="EMBL" id="EGC50036.1"/>
    </source>
</evidence>
<dbReference type="AlphaFoldDB" id="F0UVV9"/>
<dbReference type="Proteomes" id="UP000008142">
    <property type="component" value="Unassembled WGS sequence"/>
</dbReference>
<gene>
    <name evidence="1" type="ORF">HCEG_09251</name>
</gene>
<protein>
    <submittedName>
        <fullName evidence="1">Predicted protein</fullName>
    </submittedName>
</protein>
<dbReference type="EMBL" id="DS990644">
    <property type="protein sequence ID" value="EGC50036.1"/>
    <property type="molecule type" value="Genomic_DNA"/>
</dbReference>
<accession>F0UVV9</accession>
<name>F0UVV9_AJEC8</name>